<evidence type="ECO:0000313" key="2">
    <source>
        <dbReference type="EMBL" id="MBD5770110.1"/>
    </source>
</evidence>
<dbReference type="EMBL" id="JACYFC010000001">
    <property type="protein sequence ID" value="MBD5770110.1"/>
    <property type="molecule type" value="Genomic_DNA"/>
</dbReference>
<reference evidence="2 3" key="1">
    <citation type="submission" date="2020-09" db="EMBL/GenBank/DDBJ databases">
        <title>Marinomonas sp. nov., isolated from the cysticercosis algae of Qingdao, China.</title>
        <authorList>
            <person name="Sun X."/>
        </authorList>
    </citation>
    <scope>NUCLEOTIDE SEQUENCE [LARGE SCALE GENOMIC DNA]</scope>
    <source>
        <strain evidence="2 3">SM2066</strain>
    </source>
</reference>
<dbReference type="RefSeq" id="WP_191593473.1">
    <property type="nucleotide sequence ID" value="NZ_JACYFC010000001.1"/>
</dbReference>
<evidence type="ECO:0000256" key="1">
    <source>
        <dbReference type="SAM" id="MobiDB-lite"/>
    </source>
</evidence>
<organism evidence="2 3">
    <name type="scientific">Marinomonas colpomeniae</name>
    <dbReference type="NCBI Taxonomy" id="2774408"/>
    <lineage>
        <taxon>Bacteria</taxon>
        <taxon>Pseudomonadati</taxon>
        <taxon>Pseudomonadota</taxon>
        <taxon>Gammaproteobacteria</taxon>
        <taxon>Oceanospirillales</taxon>
        <taxon>Oceanospirillaceae</taxon>
        <taxon>Marinomonas</taxon>
    </lineage>
</organism>
<feature type="compositionally biased region" description="Polar residues" evidence="1">
    <location>
        <begin position="7"/>
        <end position="23"/>
    </location>
</feature>
<dbReference type="Proteomes" id="UP000604161">
    <property type="component" value="Unassembled WGS sequence"/>
</dbReference>
<gene>
    <name evidence="2" type="ORF">IF202_03530</name>
</gene>
<feature type="compositionally biased region" description="Basic and acidic residues" evidence="1">
    <location>
        <begin position="43"/>
        <end position="57"/>
    </location>
</feature>
<name>A0ABR8NWX1_9GAMM</name>
<feature type="compositionally biased region" description="Basic and acidic residues" evidence="1">
    <location>
        <begin position="25"/>
        <end position="35"/>
    </location>
</feature>
<evidence type="ECO:0000313" key="3">
    <source>
        <dbReference type="Proteomes" id="UP000604161"/>
    </source>
</evidence>
<protein>
    <submittedName>
        <fullName evidence="2">Uncharacterized protein</fullName>
    </submittedName>
</protein>
<comment type="caution">
    <text evidence="2">The sequence shown here is derived from an EMBL/GenBank/DDBJ whole genome shotgun (WGS) entry which is preliminary data.</text>
</comment>
<proteinExistence type="predicted"/>
<feature type="region of interest" description="Disordered" evidence="1">
    <location>
        <begin position="1"/>
        <end position="63"/>
    </location>
</feature>
<keyword evidence="3" id="KW-1185">Reference proteome</keyword>
<accession>A0ABR8NWX1</accession>
<sequence length="117" mass="12880">MSIPPLHSSNQVYWVNTPKNTPVSADKEASIEDNRLTMPSQEEVVKKGLSTEEHTEMEQAEESSAKSFAYGFLGFDKPSNIEEVEVEEEKTEADDAYFAGRVTKGLGTLGTIIAILI</sequence>